<evidence type="ECO:0000313" key="2">
    <source>
        <dbReference type="Proteomes" id="UP001565447"/>
    </source>
</evidence>
<organism evidence="1 2">
    <name type="scientific">Streptomyces albogriseolus</name>
    <dbReference type="NCBI Taxonomy" id="1887"/>
    <lineage>
        <taxon>Bacteria</taxon>
        <taxon>Bacillati</taxon>
        <taxon>Actinomycetota</taxon>
        <taxon>Actinomycetes</taxon>
        <taxon>Kitasatosporales</taxon>
        <taxon>Streptomycetaceae</taxon>
        <taxon>Streptomyces</taxon>
        <taxon>Streptomyces albogriseolus group</taxon>
    </lineage>
</organism>
<accession>A0ACC6UX89</accession>
<dbReference type="Proteomes" id="UP001565447">
    <property type="component" value="Unassembled WGS sequence"/>
</dbReference>
<name>A0ACC6UX89_STRAO</name>
<gene>
    <name evidence="1" type="ORF">RKD21_006396</name>
</gene>
<sequence length="81" mass="9273">MEYADGRPFAWVDDEQTEPDRAYLDAHHRGPALLHHVDPRIGLRDDDFRALADFADDSHDADPRLIDEDGVTAAPPRSWHR</sequence>
<proteinExistence type="predicted"/>
<comment type="caution">
    <text evidence="1">The sequence shown here is derived from an EMBL/GenBank/DDBJ whole genome shotgun (WGS) entry which is preliminary data.</text>
</comment>
<dbReference type="EMBL" id="JBGCBD010000002">
    <property type="protein sequence ID" value="MEY9816139.1"/>
    <property type="molecule type" value="Genomic_DNA"/>
</dbReference>
<reference evidence="1" key="1">
    <citation type="submission" date="2024-07" db="EMBL/GenBank/DDBJ databases">
        <title>Genome sequencing of plant associated microbes to promote plant fitness in Sorghum bicolor and Oryza sativa.</title>
        <authorList>
            <person name="Coleman-Derr D."/>
        </authorList>
    </citation>
    <scope>NUCLEOTIDE SEQUENCE</scope>
    <source>
        <strain evidence="1">SAI-173</strain>
    </source>
</reference>
<keyword evidence="2" id="KW-1185">Reference proteome</keyword>
<evidence type="ECO:0000313" key="1">
    <source>
        <dbReference type="EMBL" id="MEY9816139.1"/>
    </source>
</evidence>
<protein>
    <submittedName>
        <fullName evidence="1">Uncharacterized protein</fullName>
    </submittedName>
</protein>